<dbReference type="EMBL" id="MU865925">
    <property type="protein sequence ID" value="KAK4452239.1"/>
    <property type="molecule type" value="Genomic_DNA"/>
</dbReference>
<reference evidence="1" key="2">
    <citation type="submission" date="2023-05" db="EMBL/GenBank/DDBJ databases">
        <authorList>
            <consortium name="Lawrence Berkeley National Laboratory"/>
            <person name="Steindorff A."/>
            <person name="Hensen N."/>
            <person name="Bonometti L."/>
            <person name="Westerberg I."/>
            <person name="Brannstrom I.O."/>
            <person name="Guillou S."/>
            <person name="Cros-Aarteil S."/>
            <person name="Calhoun S."/>
            <person name="Haridas S."/>
            <person name="Kuo A."/>
            <person name="Mondo S."/>
            <person name="Pangilinan J."/>
            <person name="Riley R."/>
            <person name="Labutti K."/>
            <person name="Andreopoulos B."/>
            <person name="Lipzen A."/>
            <person name="Chen C."/>
            <person name="Yanf M."/>
            <person name="Daum C."/>
            <person name="Ng V."/>
            <person name="Clum A."/>
            <person name="Ohm R."/>
            <person name="Martin F."/>
            <person name="Silar P."/>
            <person name="Natvig D."/>
            <person name="Lalanne C."/>
            <person name="Gautier V."/>
            <person name="Ament-Velasquez S.L."/>
            <person name="Kruys A."/>
            <person name="Hutchinson M.I."/>
            <person name="Powell A.J."/>
            <person name="Barry K."/>
            <person name="Miller A.N."/>
            <person name="Grigoriev I.V."/>
            <person name="Debuchy R."/>
            <person name="Gladieux P."/>
            <person name="Thoren M.H."/>
            <person name="Johannesson H."/>
        </authorList>
    </citation>
    <scope>NUCLEOTIDE SEQUENCE</scope>
    <source>
        <strain evidence="1">PSN243</strain>
    </source>
</reference>
<proteinExistence type="predicted"/>
<accession>A0AAV9GTL0</accession>
<dbReference type="Proteomes" id="UP001321760">
    <property type="component" value="Unassembled WGS sequence"/>
</dbReference>
<dbReference type="AlphaFoldDB" id="A0AAV9GTL0"/>
<protein>
    <submittedName>
        <fullName evidence="1">Uncharacterized protein</fullName>
    </submittedName>
</protein>
<gene>
    <name evidence="1" type="ORF">QBC34DRAFT_377734</name>
</gene>
<name>A0AAV9GTL0_9PEZI</name>
<comment type="caution">
    <text evidence="1">The sequence shown here is derived from an EMBL/GenBank/DDBJ whole genome shotgun (WGS) entry which is preliminary data.</text>
</comment>
<evidence type="ECO:0000313" key="2">
    <source>
        <dbReference type="Proteomes" id="UP001321760"/>
    </source>
</evidence>
<keyword evidence="2" id="KW-1185">Reference proteome</keyword>
<sequence length="93" mass="10588">MGHCCLLKKGYQAALEYEKKSIFETLERELDGGDPMMRQGDCAGSFARYCPAIVLLKLGRLEEGEAMIMMSLWLRQERIWGPGLMNKEGFRLA</sequence>
<organism evidence="1 2">
    <name type="scientific">Podospora aff. communis PSN243</name>
    <dbReference type="NCBI Taxonomy" id="3040156"/>
    <lineage>
        <taxon>Eukaryota</taxon>
        <taxon>Fungi</taxon>
        <taxon>Dikarya</taxon>
        <taxon>Ascomycota</taxon>
        <taxon>Pezizomycotina</taxon>
        <taxon>Sordariomycetes</taxon>
        <taxon>Sordariomycetidae</taxon>
        <taxon>Sordariales</taxon>
        <taxon>Podosporaceae</taxon>
        <taxon>Podospora</taxon>
    </lineage>
</organism>
<evidence type="ECO:0000313" key="1">
    <source>
        <dbReference type="EMBL" id="KAK4452239.1"/>
    </source>
</evidence>
<reference evidence="1" key="1">
    <citation type="journal article" date="2023" name="Mol. Phylogenet. Evol.">
        <title>Genome-scale phylogeny and comparative genomics of the fungal order Sordariales.</title>
        <authorList>
            <person name="Hensen N."/>
            <person name="Bonometti L."/>
            <person name="Westerberg I."/>
            <person name="Brannstrom I.O."/>
            <person name="Guillou S."/>
            <person name="Cros-Aarteil S."/>
            <person name="Calhoun S."/>
            <person name="Haridas S."/>
            <person name="Kuo A."/>
            <person name="Mondo S."/>
            <person name="Pangilinan J."/>
            <person name="Riley R."/>
            <person name="LaButti K."/>
            <person name="Andreopoulos B."/>
            <person name="Lipzen A."/>
            <person name="Chen C."/>
            <person name="Yan M."/>
            <person name="Daum C."/>
            <person name="Ng V."/>
            <person name="Clum A."/>
            <person name="Steindorff A."/>
            <person name="Ohm R.A."/>
            <person name="Martin F."/>
            <person name="Silar P."/>
            <person name="Natvig D.O."/>
            <person name="Lalanne C."/>
            <person name="Gautier V."/>
            <person name="Ament-Velasquez S.L."/>
            <person name="Kruys A."/>
            <person name="Hutchinson M.I."/>
            <person name="Powell A.J."/>
            <person name="Barry K."/>
            <person name="Miller A.N."/>
            <person name="Grigoriev I.V."/>
            <person name="Debuchy R."/>
            <person name="Gladieux P."/>
            <person name="Hiltunen Thoren M."/>
            <person name="Johannesson H."/>
        </authorList>
    </citation>
    <scope>NUCLEOTIDE SEQUENCE</scope>
    <source>
        <strain evidence="1">PSN243</strain>
    </source>
</reference>